<dbReference type="SUPFAM" id="SSF55103">
    <property type="entry name" value="FAD-linked oxidases, C-terminal domain"/>
    <property type="match status" value="1"/>
</dbReference>
<keyword evidence="1" id="KW-0285">Flavoprotein</keyword>
<dbReference type="PANTHER" id="PTHR11748:SF103">
    <property type="entry name" value="GLYCOLATE OXIDASE SUBUNIT GLCE"/>
    <property type="match status" value="1"/>
</dbReference>
<protein>
    <submittedName>
        <fullName evidence="4">Glycolate oxidase subunit GlcE</fullName>
        <ecNumber evidence="4">1.1.99.14</ecNumber>
    </submittedName>
</protein>
<dbReference type="SUPFAM" id="SSF56176">
    <property type="entry name" value="FAD-binding/transporter-associated domain-like"/>
    <property type="match status" value="1"/>
</dbReference>
<dbReference type="Pfam" id="PF01565">
    <property type="entry name" value="FAD_binding_4"/>
    <property type="match status" value="1"/>
</dbReference>
<keyword evidence="2" id="KW-0274">FAD</keyword>
<keyword evidence="5" id="KW-1185">Reference proteome</keyword>
<reference evidence="4 5" key="1">
    <citation type="submission" date="2019-10" db="EMBL/GenBank/DDBJ databases">
        <title>Cognatihalovulum marinum gen. nov. sp. nov., a new member of the family Rhodobacteraceae isolated from deep seawater of the Northwest Indian Ocean.</title>
        <authorList>
            <person name="Ruan C."/>
            <person name="Wang J."/>
            <person name="Zheng X."/>
            <person name="Song L."/>
            <person name="Zhu Y."/>
            <person name="Huang Y."/>
            <person name="Lu Z."/>
            <person name="Du W."/>
            <person name="Huang L."/>
            <person name="Dai X."/>
        </authorList>
    </citation>
    <scope>NUCLEOTIDE SEQUENCE [LARGE SCALE GENOMIC DNA]</scope>
    <source>
        <strain evidence="4 5">2CG4</strain>
    </source>
</reference>
<dbReference type="GO" id="GO:0019154">
    <property type="term" value="F:glycolate dehydrogenase activity"/>
    <property type="evidence" value="ECO:0007669"/>
    <property type="project" value="UniProtKB-EC"/>
</dbReference>
<dbReference type="Gene3D" id="3.30.465.10">
    <property type="match status" value="1"/>
</dbReference>
<organism evidence="4 5">
    <name type="scientific">Halovulum marinum</name>
    <dbReference type="NCBI Taxonomy" id="2662447"/>
    <lineage>
        <taxon>Bacteria</taxon>
        <taxon>Pseudomonadati</taxon>
        <taxon>Pseudomonadota</taxon>
        <taxon>Alphaproteobacteria</taxon>
        <taxon>Rhodobacterales</taxon>
        <taxon>Paracoccaceae</taxon>
        <taxon>Halovulum</taxon>
    </lineage>
</organism>
<sequence>MSPTTESDLAEAVAAAAAAGTPLAIRGGGTRAGLGHAVTGEVLETGGLSGIRLHEPGALTLVAAAGTPLEQIEAALAAENQRLPFEPMDHRALYGTNGAPTIGGVVAANVSGPRRIQAGACRDSLIGVRFVDGRGTVLKNGGRVMKNVTGYDLVKLLAGSHGTLGVLTEVAFKLLPAPESSATLCLHGLTDNAAVAAMSAALGSPFDVTGAAHLPGPADGPITLLRIEGFAESVAYRAGQLRELLRKYADEITERDDAAPWTAVRDGQTLGDAVGDVWRVSVRPTDGPEVRRRAGLDHPVYYDWGGGLVWLLMPKGTDLRAALEGLPGHATLVRGDEGTKARLRVFHPEPAPLARIAAGLRAQFDPQGVLNPGRMGG</sequence>
<accession>A0A6L5Z339</accession>
<dbReference type="InterPro" id="IPR006094">
    <property type="entry name" value="Oxid_FAD_bind_N"/>
</dbReference>
<evidence type="ECO:0000313" key="4">
    <source>
        <dbReference type="EMBL" id="MSU90404.1"/>
    </source>
</evidence>
<dbReference type="InterPro" id="IPR036318">
    <property type="entry name" value="FAD-bd_PCMH-like_sf"/>
</dbReference>
<dbReference type="NCBIfam" id="NF008439">
    <property type="entry name" value="PRK11282.1"/>
    <property type="match status" value="1"/>
</dbReference>
<dbReference type="InterPro" id="IPR016166">
    <property type="entry name" value="FAD-bd_PCMH"/>
</dbReference>
<dbReference type="PANTHER" id="PTHR11748">
    <property type="entry name" value="D-LACTATE DEHYDROGENASE"/>
    <property type="match status" value="1"/>
</dbReference>
<proteinExistence type="predicted"/>
<evidence type="ECO:0000259" key="3">
    <source>
        <dbReference type="PROSITE" id="PS51387"/>
    </source>
</evidence>
<dbReference type="InterPro" id="IPR016169">
    <property type="entry name" value="FAD-bd_PCMH_sub2"/>
</dbReference>
<feature type="domain" description="FAD-binding PCMH-type" evidence="3">
    <location>
        <begin position="1"/>
        <end position="177"/>
    </location>
</feature>
<comment type="caution">
    <text evidence="4">The sequence shown here is derived from an EMBL/GenBank/DDBJ whole genome shotgun (WGS) entry which is preliminary data.</text>
</comment>
<gene>
    <name evidence="4" type="primary">glcE</name>
    <name evidence="4" type="ORF">GE300_12380</name>
</gene>
<dbReference type="InterPro" id="IPR016164">
    <property type="entry name" value="FAD-linked_Oxase-like_C"/>
</dbReference>
<dbReference type="GO" id="GO:0071949">
    <property type="term" value="F:FAD binding"/>
    <property type="evidence" value="ECO:0007669"/>
    <property type="project" value="InterPro"/>
</dbReference>
<evidence type="ECO:0000256" key="1">
    <source>
        <dbReference type="ARBA" id="ARBA00022630"/>
    </source>
</evidence>
<evidence type="ECO:0000313" key="5">
    <source>
        <dbReference type="Proteomes" id="UP000474957"/>
    </source>
</evidence>
<dbReference type="EC" id="1.1.99.14" evidence="4"/>
<dbReference type="EMBL" id="WIND01000009">
    <property type="protein sequence ID" value="MSU90404.1"/>
    <property type="molecule type" value="Genomic_DNA"/>
</dbReference>
<dbReference type="Proteomes" id="UP000474957">
    <property type="component" value="Unassembled WGS sequence"/>
</dbReference>
<dbReference type="PROSITE" id="PS51387">
    <property type="entry name" value="FAD_PCMH"/>
    <property type="match status" value="1"/>
</dbReference>
<evidence type="ECO:0000256" key="2">
    <source>
        <dbReference type="ARBA" id="ARBA00022827"/>
    </source>
</evidence>
<name>A0A6L5Z339_9RHOB</name>
<keyword evidence="4" id="KW-0560">Oxidoreductase</keyword>
<dbReference type="AlphaFoldDB" id="A0A6L5Z339"/>